<gene>
    <name evidence="1" type="ORF">SAMN02745158_02124</name>
</gene>
<dbReference type="GO" id="GO:0005829">
    <property type="term" value="C:cytosol"/>
    <property type="evidence" value="ECO:0007669"/>
    <property type="project" value="TreeGrafter"/>
</dbReference>
<sequence>MLKMIASDLDGTLLQDGKRDLEPEMWELVHRLTQMGILFVAASGRQIPNLERLFAPVREEIAYIAENGCLSQYKNKILHKDILPRELGQEIMHTIWNKDNAEILLSGERTCYIQPKSPAYYNHMVNVVKNHVTVVDDIFAVEEEYMKISVYDERGIAQSEDYWKETFGSKVTVVTSGSVWLDMTPVGANKGSAIKRLQRQLGIRPEECMAFGDHYNDVEMLQAVKYSYAMTNAQEGVRQICRYSAERVEPVLKKIIEKGGRV</sequence>
<dbReference type="OrthoDB" id="9781413at2"/>
<dbReference type="GO" id="GO:0016791">
    <property type="term" value="F:phosphatase activity"/>
    <property type="evidence" value="ECO:0007669"/>
    <property type="project" value="TreeGrafter"/>
</dbReference>
<dbReference type="PANTHER" id="PTHR10000">
    <property type="entry name" value="PHOSPHOSERINE PHOSPHATASE"/>
    <property type="match status" value="1"/>
</dbReference>
<dbReference type="InterPro" id="IPR000150">
    <property type="entry name" value="Cof"/>
</dbReference>
<dbReference type="NCBIfam" id="TIGR01484">
    <property type="entry name" value="HAD-SF-IIB"/>
    <property type="match status" value="1"/>
</dbReference>
<dbReference type="STRING" id="1122155.SAMN02745158_02124"/>
<dbReference type="InterPro" id="IPR036412">
    <property type="entry name" value="HAD-like_sf"/>
</dbReference>
<dbReference type="GO" id="GO:0000287">
    <property type="term" value="F:magnesium ion binding"/>
    <property type="evidence" value="ECO:0007669"/>
    <property type="project" value="TreeGrafter"/>
</dbReference>
<dbReference type="RefSeq" id="WP_072851452.1">
    <property type="nucleotide sequence ID" value="NZ_FQVI01000009.1"/>
</dbReference>
<dbReference type="SFLD" id="SFLDG01140">
    <property type="entry name" value="C2.B:_Phosphomannomutase_and_P"/>
    <property type="match status" value="1"/>
</dbReference>
<dbReference type="SFLD" id="SFLDS00003">
    <property type="entry name" value="Haloacid_Dehalogenase"/>
    <property type="match status" value="1"/>
</dbReference>
<dbReference type="NCBIfam" id="TIGR00099">
    <property type="entry name" value="Cof-subfamily"/>
    <property type="match status" value="1"/>
</dbReference>
<evidence type="ECO:0000313" key="1">
    <source>
        <dbReference type="EMBL" id="SHE96656.1"/>
    </source>
</evidence>
<dbReference type="PANTHER" id="PTHR10000:SF53">
    <property type="entry name" value="5-AMINO-6-(5-PHOSPHO-D-RIBITYLAMINO)URACIL PHOSPHATASE YBJI-RELATED"/>
    <property type="match status" value="1"/>
</dbReference>
<evidence type="ECO:0000313" key="2">
    <source>
        <dbReference type="Proteomes" id="UP000184245"/>
    </source>
</evidence>
<dbReference type="Gene3D" id="3.30.1240.10">
    <property type="match status" value="1"/>
</dbReference>
<keyword evidence="2" id="KW-1185">Reference proteome</keyword>
<dbReference type="CDD" id="cd07518">
    <property type="entry name" value="HAD_YbiV-Like"/>
    <property type="match status" value="1"/>
</dbReference>
<reference evidence="1 2" key="1">
    <citation type="submission" date="2016-11" db="EMBL/GenBank/DDBJ databases">
        <authorList>
            <person name="Jaros S."/>
            <person name="Januszkiewicz K."/>
            <person name="Wedrychowicz H."/>
        </authorList>
    </citation>
    <scope>NUCLEOTIDE SEQUENCE [LARGE SCALE GENOMIC DNA]</scope>
    <source>
        <strain evidence="1 2">DSM 17459</strain>
    </source>
</reference>
<dbReference type="Gene3D" id="3.40.50.1000">
    <property type="entry name" value="HAD superfamily/HAD-like"/>
    <property type="match status" value="1"/>
</dbReference>
<organism evidence="1 2">
    <name type="scientific">Lactonifactor longoviformis DSM 17459</name>
    <dbReference type="NCBI Taxonomy" id="1122155"/>
    <lineage>
        <taxon>Bacteria</taxon>
        <taxon>Bacillati</taxon>
        <taxon>Bacillota</taxon>
        <taxon>Clostridia</taxon>
        <taxon>Eubacteriales</taxon>
        <taxon>Clostridiaceae</taxon>
        <taxon>Lactonifactor</taxon>
    </lineage>
</organism>
<dbReference type="InterPro" id="IPR023214">
    <property type="entry name" value="HAD_sf"/>
</dbReference>
<name>A0A1M4XTI3_9CLOT</name>
<proteinExistence type="predicted"/>
<accession>A0A1M4XTI3</accession>
<dbReference type="AlphaFoldDB" id="A0A1M4XTI3"/>
<dbReference type="Proteomes" id="UP000184245">
    <property type="component" value="Unassembled WGS sequence"/>
</dbReference>
<protein>
    <submittedName>
        <fullName evidence="1">Uncharacterized protein</fullName>
    </submittedName>
</protein>
<dbReference type="EMBL" id="FQVI01000009">
    <property type="protein sequence ID" value="SHE96656.1"/>
    <property type="molecule type" value="Genomic_DNA"/>
</dbReference>
<dbReference type="Pfam" id="PF08282">
    <property type="entry name" value="Hydrolase_3"/>
    <property type="match status" value="1"/>
</dbReference>
<dbReference type="InterPro" id="IPR006379">
    <property type="entry name" value="HAD-SF_hydro_IIB"/>
</dbReference>
<dbReference type="SUPFAM" id="SSF56784">
    <property type="entry name" value="HAD-like"/>
    <property type="match status" value="1"/>
</dbReference>